<organism evidence="2 3">
    <name type="scientific">Rhinocladiella mackenziei CBS 650.93</name>
    <dbReference type="NCBI Taxonomy" id="1442369"/>
    <lineage>
        <taxon>Eukaryota</taxon>
        <taxon>Fungi</taxon>
        <taxon>Dikarya</taxon>
        <taxon>Ascomycota</taxon>
        <taxon>Pezizomycotina</taxon>
        <taxon>Eurotiomycetes</taxon>
        <taxon>Chaetothyriomycetidae</taxon>
        <taxon>Chaetothyriales</taxon>
        <taxon>Herpotrichiellaceae</taxon>
        <taxon>Rhinocladiella</taxon>
    </lineage>
</organism>
<dbReference type="Pfam" id="PF17667">
    <property type="entry name" value="Pkinase_fungal"/>
    <property type="match status" value="1"/>
</dbReference>
<dbReference type="Gene3D" id="1.10.510.10">
    <property type="entry name" value="Transferase(Phosphotransferase) domain 1"/>
    <property type="match status" value="1"/>
</dbReference>
<name>A0A0D2I879_9EURO</name>
<accession>A0A0D2I879</accession>
<evidence type="ECO:0000313" key="3">
    <source>
        <dbReference type="Proteomes" id="UP000053617"/>
    </source>
</evidence>
<dbReference type="PANTHER" id="PTHR38248:SF2">
    <property type="entry name" value="FUNK1 11"/>
    <property type="match status" value="1"/>
</dbReference>
<dbReference type="AlphaFoldDB" id="A0A0D2I879"/>
<dbReference type="RefSeq" id="XP_013266582.1">
    <property type="nucleotide sequence ID" value="XM_013411128.1"/>
</dbReference>
<gene>
    <name evidence="2" type="ORF">Z518_11184</name>
</gene>
<dbReference type="STRING" id="1442369.A0A0D2I879"/>
<dbReference type="InterPro" id="IPR040976">
    <property type="entry name" value="Pkinase_fungal"/>
</dbReference>
<dbReference type="SUPFAM" id="SSF56112">
    <property type="entry name" value="Protein kinase-like (PK-like)"/>
    <property type="match status" value="1"/>
</dbReference>
<dbReference type="VEuPathDB" id="FungiDB:Z518_11184"/>
<dbReference type="OrthoDB" id="4150057at2759"/>
<reference evidence="2 3" key="1">
    <citation type="submission" date="2015-01" db="EMBL/GenBank/DDBJ databases">
        <title>The Genome Sequence of Rhinocladiella mackenzie CBS 650.93.</title>
        <authorList>
            <consortium name="The Broad Institute Genomics Platform"/>
            <person name="Cuomo C."/>
            <person name="de Hoog S."/>
            <person name="Gorbushina A."/>
            <person name="Stielow B."/>
            <person name="Teixiera M."/>
            <person name="Abouelleil A."/>
            <person name="Chapman S.B."/>
            <person name="Priest M."/>
            <person name="Young S.K."/>
            <person name="Wortman J."/>
            <person name="Nusbaum C."/>
            <person name="Birren B."/>
        </authorList>
    </citation>
    <scope>NUCLEOTIDE SEQUENCE [LARGE SCALE GENOMIC DNA]</scope>
    <source>
        <strain evidence="2 3">CBS 650.93</strain>
    </source>
</reference>
<dbReference type="GeneID" id="25299255"/>
<dbReference type="EMBL" id="KN847486">
    <property type="protein sequence ID" value="KIW99445.1"/>
    <property type="molecule type" value="Genomic_DNA"/>
</dbReference>
<dbReference type="InterPro" id="IPR011009">
    <property type="entry name" value="Kinase-like_dom_sf"/>
</dbReference>
<protein>
    <recommendedName>
        <fullName evidence="1">Fungal-type protein kinase domain-containing protein</fullName>
    </recommendedName>
</protein>
<dbReference type="HOGENOM" id="CLU_005513_2_0_1"/>
<feature type="domain" description="Fungal-type protein kinase" evidence="1">
    <location>
        <begin position="2"/>
        <end position="68"/>
    </location>
</feature>
<evidence type="ECO:0000259" key="1">
    <source>
        <dbReference type="Pfam" id="PF17667"/>
    </source>
</evidence>
<keyword evidence="3" id="KW-1185">Reference proteome</keyword>
<proteinExistence type="predicted"/>
<dbReference type="PANTHER" id="PTHR38248">
    <property type="entry name" value="FUNK1 6"/>
    <property type="match status" value="1"/>
</dbReference>
<sequence>MNEDSDNPSRPAYLIDLDLAIRINRKGSSGARGRTGTRAFMAIGALLDEEHSFMHDCESFFWVLLWICVHYNQKGTESVVVPDFEKWNYVDMAELAKLKKGTIDDERDFQRTAEENFTPYYQPLAPWVNRLRRIVFPNNARWRKEDKELPSRMKEILREAQKDPKVLEE</sequence>
<dbReference type="Proteomes" id="UP000053617">
    <property type="component" value="Unassembled WGS sequence"/>
</dbReference>
<evidence type="ECO:0000313" key="2">
    <source>
        <dbReference type="EMBL" id="KIW99445.1"/>
    </source>
</evidence>